<dbReference type="InterPro" id="IPR036390">
    <property type="entry name" value="WH_DNA-bd_sf"/>
</dbReference>
<organism evidence="3 4">
    <name type="scientific">Haloprofundus marisrubri</name>
    <dbReference type="NCBI Taxonomy" id="1514971"/>
    <lineage>
        <taxon>Archaea</taxon>
        <taxon>Methanobacteriati</taxon>
        <taxon>Methanobacteriota</taxon>
        <taxon>Stenosarchaea group</taxon>
        <taxon>Halobacteria</taxon>
        <taxon>Halobacteriales</taxon>
        <taxon>Haloferacaceae</taxon>
        <taxon>Haloprofundus</taxon>
    </lineage>
</organism>
<keyword evidence="1" id="KW-1133">Transmembrane helix</keyword>
<dbReference type="EMBL" id="LOPU01000018">
    <property type="protein sequence ID" value="KTG10388.1"/>
    <property type="molecule type" value="Genomic_DNA"/>
</dbReference>
<feature type="transmembrane region" description="Helical" evidence="1">
    <location>
        <begin position="125"/>
        <end position="143"/>
    </location>
</feature>
<dbReference type="SMART" id="SM00418">
    <property type="entry name" value="HTH_ARSR"/>
    <property type="match status" value="1"/>
</dbReference>
<dbReference type="Gene3D" id="1.10.10.10">
    <property type="entry name" value="Winged helix-like DNA-binding domain superfamily/Winged helix DNA-binding domain"/>
    <property type="match status" value="1"/>
</dbReference>
<gene>
    <name evidence="3" type="ORF">AUR64_12535</name>
</gene>
<keyword evidence="4" id="KW-1185">Reference proteome</keyword>
<dbReference type="Pfam" id="PF24267">
    <property type="entry name" value="HVO_1552_C"/>
    <property type="match status" value="1"/>
</dbReference>
<name>A0A0W1R9S9_9EURY</name>
<accession>A0A0W1R9S9</accession>
<dbReference type="InterPro" id="IPR011991">
    <property type="entry name" value="ArsR-like_HTH"/>
</dbReference>
<dbReference type="SUPFAM" id="SSF46785">
    <property type="entry name" value="Winged helix' DNA-binding domain"/>
    <property type="match status" value="1"/>
</dbReference>
<proteinExistence type="predicted"/>
<dbReference type="InterPro" id="IPR036388">
    <property type="entry name" value="WH-like_DNA-bd_sf"/>
</dbReference>
<dbReference type="InterPro" id="IPR001845">
    <property type="entry name" value="HTH_ArsR_DNA-bd_dom"/>
</dbReference>
<dbReference type="Pfam" id="PF12840">
    <property type="entry name" value="HTH_20"/>
    <property type="match status" value="1"/>
</dbReference>
<reference evidence="3 4" key="1">
    <citation type="submission" date="2015-12" db="EMBL/GenBank/DDBJ databases">
        <title>Haloprofundus marisrubri gen. nov., sp. nov., an extremely halophilic archaeon isolated from the Discovery deep brine-seawater interface in the Red Sea.</title>
        <authorList>
            <person name="Zhang G."/>
            <person name="Stingl U."/>
            <person name="Rashid M."/>
        </authorList>
    </citation>
    <scope>NUCLEOTIDE SEQUENCE [LARGE SCALE GENOMIC DNA]</scope>
    <source>
        <strain evidence="3 4">SB9</strain>
    </source>
</reference>
<evidence type="ECO:0000313" key="3">
    <source>
        <dbReference type="EMBL" id="KTG10388.1"/>
    </source>
</evidence>
<evidence type="ECO:0000313" key="4">
    <source>
        <dbReference type="Proteomes" id="UP000054387"/>
    </source>
</evidence>
<dbReference type="AlphaFoldDB" id="A0A0W1R9S9"/>
<dbReference type="Proteomes" id="UP000054387">
    <property type="component" value="Unassembled WGS sequence"/>
</dbReference>
<feature type="transmembrane region" description="Helical" evidence="1">
    <location>
        <begin position="180"/>
        <end position="199"/>
    </location>
</feature>
<keyword evidence="1" id="KW-0812">Transmembrane</keyword>
<dbReference type="GO" id="GO:0003700">
    <property type="term" value="F:DNA-binding transcription factor activity"/>
    <property type="evidence" value="ECO:0007669"/>
    <property type="project" value="InterPro"/>
</dbReference>
<feature type="domain" description="HTH arsR-type" evidence="2">
    <location>
        <begin position="30"/>
        <end position="114"/>
    </location>
</feature>
<dbReference type="CDD" id="cd00090">
    <property type="entry name" value="HTH_ARSR"/>
    <property type="match status" value="1"/>
</dbReference>
<protein>
    <submittedName>
        <fullName evidence="3">Transcriptional regulator</fullName>
    </submittedName>
</protein>
<evidence type="ECO:0000259" key="2">
    <source>
        <dbReference type="SMART" id="SM00418"/>
    </source>
</evidence>
<comment type="caution">
    <text evidence="3">The sequence shown here is derived from an EMBL/GenBank/DDBJ whole genome shotgun (WGS) entry which is preliminary data.</text>
</comment>
<dbReference type="STRING" id="1514971.AUR64_12535"/>
<sequence>MSGLLPSDRDTERETRTPRVLWLDDDDAEQLISSLSSETARSILTELYERDATASELSEAVDTSLQNVRHHLGNLQDAGLVDIVGTEYSVKGREMNVYAPVDSPLVVCAGQEDDRASVLDSLRKFVGVAAILAVGAVLVQWLFGAAVTVSDVGGPGTAPRVGDSVADGVAPLLGTLPPGVAFLAGGALVLAVVLALEGFQR</sequence>
<evidence type="ECO:0000256" key="1">
    <source>
        <dbReference type="SAM" id="Phobius"/>
    </source>
</evidence>
<dbReference type="RefSeq" id="WP_058581741.1">
    <property type="nucleotide sequence ID" value="NZ_LOPU01000018.1"/>
</dbReference>
<dbReference type="OrthoDB" id="11368at2157"/>
<keyword evidence="1" id="KW-0472">Membrane</keyword>
<dbReference type="InterPro" id="IPR056525">
    <property type="entry name" value="HVO_1552_C"/>
</dbReference>